<organism evidence="3 4">
    <name type="scientific">Hymenobacter elongatus</name>
    <dbReference type="NCBI Taxonomy" id="877208"/>
    <lineage>
        <taxon>Bacteria</taxon>
        <taxon>Pseudomonadati</taxon>
        <taxon>Bacteroidota</taxon>
        <taxon>Cytophagia</taxon>
        <taxon>Cytophagales</taxon>
        <taxon>Hymenobacteraceae</taxon>
        <taxon>Hymenobacter</taxon>
    </lineage>
</organism>
<feature type="compositionally biased region" description="Low complexity" evidence="1">
    <location>
        <begin position="17"/>
        <end position="32"/>
    </location>
</feature>
<comment type="caution">
    <text evidence="3">The sequence shown here is derived from an EMBL/GenBank/DDBJ whole genome shotgun (WGS) entry which is preliminary data.</text>
</comment>
<evidence type="ECO:0000256" key="2">
    <source>
        <dbReference type="SAM" id="SignalP"/>
    </source>
</evidence>
<dbReference type="Proteomes" id="UP000297739">
    <property type="component" value="Unassembled WGS sequence"/>
</dbReference>
<dbReference type="AlphaFoldDB" id="A0A4Z0PQF9"/>
<sequence>MRVTNLITLLSLAGACSSPDAARTTDTTTSAPMPEPPDTTRARTVTAQSDTLKVVRQQHPFSAPGAPDVFTLAVRGTSLLTGEATFTITDATGQVIFREMLSSADLEASMVYEMKTPTATPAKREAFIRRRLDTFFAERNFHKPALGPQETYAPGDLDRATWDDLHQRPEAVSFHYLVGKEDKRRIVWSPLKKQVVRLASFGG</sequence>
<evidence type="ECO:0000313" key="3">
    <source>
        <dbReference type="EMBL" id="TGE19331.1"/>
    </source>
</evidence>
<feature type="region of interest" description="Disordered" evidence="1">
    <location>
        <begin position="17"/>
        <end position="42"/>
    </location>
</feature>
<gene>
    <name evidence="3" type="ORF">E5J99_03565</name>
</gene>
<reference evidence="3 4" key="1">
    <citation type="submission" date="2019-04" db="EMBL/GenBank/DDBJ databases">
        <authorList>
            <person name="Feng G."/>
            <person name="Zhang J."/>
            <person name="Zhu H."/>
        </authorList>
    </citation>
    <scope>NUCLEOTIDE SEQUENCE [LARGE SCALE GENOMIC DNA]</scope>
    <source>
        <strain evidence="3 4">JCM 17223</strain>
    </source>
</reference>
<keyword evidence="4" id="KW-1185">Reference proteome</keyword>
<dbReference type="PROSITE" id="PS51257">
    <property type="entry name" value="PROKAR_LIPOPROTEIN"/>
    <property type="match status" value="1"/>
</dbReference>
<evidence type="ECO:0000313" key="4">
    <source>
        <dbReference type="Proteomes" id="UP000297739"/>
    </source>
</evidence>
<feature type="signal peptide" evidence="2">
    <location>
        <begin position="1"/>
        <end position="21"/>
    </location>
</feature>
<dbReference type="EMBL" id="SRLD01000004">
    <property type="protein sequence ID" value="TGE19331.1"/>
    <property type="molecule type" value="Genomic_DNA"/>
</dbReference>
<proteinExistence type="predicted"/>
<evidence type="ECO:0000256" key="1">
    <source>
        <dbReference type="SAM" id="MobiDB-lite"/>
    </source>
</evidence>
<protein>
    <recommendedName>
        <fullName evidence="5">Lipoprotein</fullName>
    </recommendedName>
</protein>
<feature type="chain" id="PRO_5021473266" description="Lipoprotein" evidence="2">
    <location>
        <begin position="22"/>
        <end position="203"/>
    </location>
</feature>
<evidence type="ECO:0008006" key="5">
    <source>
        <dbReference type="Google" id="ProtNLM"/>
    </source>
</evidence>
<dbReference type="OrthoDB" id="886332at2"/>
<accession>A0A4Z0PQF9</accession>
<dbReference type="RefSeq" id="WP_135496342.1">
    <property type="nucleotide sequence ID" value="NZ_SRLD01000004.1"/>
</dbReference>
<name>A0A4Z0PQF9_9BACT</name>
<keyword evidence="2" id="KW-0732">Signal</keyword>